<reference evidence="2" key="1">
    <citation type="submission" date="2022-05" db="EMBL/GenBank/DDBJ databases">
        <authorList>
            <person name="Pankratov T."/>
        </authorList>
    </citation>
    <scope>NUCLEOTIDE SEQUENCE</scope>
    <source>
        <strain evidence="2">BP6-180914</strain>
    </source>
</reference>
<feature type="transmembrane region" description="Helical" evidence="1">
    <location>
        <begin position="57"/>
        <end position="74"/>
    </location>
</feature>
<keyword evidence="1" id="KW-1133">Transmembrane helix</keyword>
<evidence type="ECO:0000256" key="1">
    <source>
        <dbReference type="SAM" id="Phobius"/>
    </source>
</evidence>
<feature type="transmembrane region" description="Helical" evidence="1">
    <location>
        <begin position="80"/>
        <end position="96"/>
    </location>
</feature>
<proteinExistence type="predicted"/>
<gene>
    <name evidence="2" type="ORF">M8523_07625</name>
</gene>
<keyword evidence="3" id="KW-1185">Reference proteome</keyword>
<evidence type="ECO:0000313" key="2">
    <source>
        <dbReference type="EMBL" id="MCW6507887.1"/>
    </source>
</evidence>
<dbReference type="EMBL" id="JAMOIM010000004">
    <property type="protein sequence ID" value="MCW6507887.1"/>
    <property type="molecule type" value="Genomic_DNA"/>
</dbReference>
<comment type="caution">
    <text evidence="2">The sequence shown here is derived from an EMBL/GenBank/DDBJ whole genome shotgun (WGS) entry which is preliminary data.</text>
</comment>
<accession>A0AA41Z251</accession>
<dbReference type="AlphaFoldDB" id="A0AA41Z251"/>
<keyword evidence="1" id="KW-0472">Membrane</keyword>
<dbReference type="Proteomes" id="UP001165667">
    <property type="component" value="Unassembled WGS sequence"/>
</dbReference>
<dbReference type="Pfam" id="PF09928">
    <property type="entry name" value="DUF2160"/>
    <property type="match status" value="1"/>
</dbReference>
<keyword evidence="1" id="KW-0812">Transmembrane</keyword>
<feature type="transmembrane region" description="Helical" evidence="1">
    <location>
        <begin position="12"/>
        <end position="37"/>
    </location>
</feature>
<dbReference type="InterPro" id="IPR018678">
    <property type="entry name" value="DUF2160_TM"/>
</dbReference>
<protein>
    <submittedName>
        <fullName evidence="2">DUF2160 domain-containing protein</fullName>
    </submittedName>
</protein>
<evidence type="ECO:0000313" key="3">
    <source>
        <dbReference type="Proteomes" id="UP001165667"/>
    </source>
</evidence>
<sequence>MDYLSEHLGWMAWTWQTMVFFGSIAACLAILTTLAVVRPETPRVGILGFATTRGDRFFVSLILAAFIFLFFIKIGGDNPLYPAVVALLMAAAMFRFA</sequence>
<dbReference type="RefSeq" id="WP_282584257.1">
    <property type="nucleotide sequence ID" value="NZ_JAMOIM010000004.1"/>
</dbReference>
<name>A0AA41Z251_9HYPH</name>
<organism evidence="2 3">
    <name type="scientific">Lichenifustis flavocetrariae</name>
    <dbReference type="NCBI Taxonomy" id="2949735"/>
    <lineage>
        <taxon>Bacteria</taxon>
        <taxon>Pseudomonadati</taxon>
        <taxon>Pseudomonadota</taxon>
        <taxon>Alphaproteobacteria</taxon>
        <taxon>Hyphomicrobiales</taxon>
        <taxon>Lichenihabitantaceae</taxon>
        <taxon>Lichenifustis</taxon>
    </lineage>
</organism>